<organism evidence="2 3">
    <name type="scientific">Cryptolaemus montrouzieri</name>
    <dbReference type="NCBI Taxonomy" id="559131"/>
    <lineage>
        <taxon>Eukaryota</taxon>
        <taxon>Metazoa</taxon>
        <taxon>Ecdysozoa</taxon>
        <taxon>Arthropoda</taxon>
        <taxon>Hexapoda</taxon>
        <taxon>Insecta</taxon>
        <taxon>Pterygota</taxon>
        <taxon>Neoptera</taxon>
        <taxon>Endopterygota</taxon>
        <taxon>Coleoptera</taxon>
        <taxon>Polyphaga</taxon>
        <taxon>Cucujiformia</taxon>
        <taxon>Coccinelloidea</taxon>
        <taxon>Coccinellidae</taxon>
        <taxon>Scymninae</taxon>
        <taxon>Scymnini</taxon>
        <taxon>Cryptolaemus</taxon>
    </lineage>
</organism>
<proteinExistence type="predicted"/>
<dbReference type="PROSITE" id="PS50878">
    <property type="entry name" value="RT_POL"/>
    <property type="match status" value="1"/>
</dbReference>
<comment type="caution">
    <text evidence="2">The sequence shown here is derived from an EMBL/GenBank/DDBJ whole genome shotgun (WGS) entry which is preliminary data.</text>
</comment>
<accession>A0ABD2NR03</accession>
<evidence type="ECO:0000313" key="2">
    <source>
        <dbReference type="EMBL" id="KAL3281166.1"/>
    </source>
</evidence>
<dbReference type="PANTHER" id="PTHR21301:SF10">
    <property type="entry name" value="REVERSE TRANSCRIPTASE DOMAIN-CONTAINING PROTEIN"/>
    <property type="match status" value="1"/>
</dbReference>
<dbReference type="InterPro" id="IPR000477">
    <property type="entry name" value="RT_dom"/>
</dbReference>
<keyword evidence="3" id="KW-1185">Reference proteome</keyword>
<evidence type="ECO:0000259" key="1">
    <source>
        <dbReference type="PROSITE" id="PS50878"/>
    </source>
</evidence>
<name>A0ABD2NR03_9CUCU</name>
<sequence length="115" mass="13364">MGSPLSPLLAAIFMNNLEKNSILNTDFAKKHITFGYRYVDDILVDFRGSNRQIQQFLNVLNKIRCRISSTSDLENNNSINFLDLTITNLNSNSLIKFTERKHSQTHRFQWTRSVI</sequence>
<dbReference type="AlphaFoldDB" id="A0ABD2NR03"/>
<dbReference type="EMBL" id="JABFTP020000144">
    <property type="protein sequence ID" value="KAL3281166.1"/>
    <property type="molecule type" value="Genomic_DNA"/>
</dbReference>
<dbReference type="Proteomes" id="UP001516400">
    <property type="component" value="Unassembled WGS sequence"/>
</dbReference>
<gene>
    <name evidence="2" type="ORF">HHI36_004384</name>
</gene>
<evidence type="ECO:0000313" key="3">
    <source>
        <dbReference type="Proteomes" id="UP001516400"/>
    </source>
</evidence>
<protein>
    <recommendedName>
        <fullName evidence="1">Reverse transcriptase domain-containing protein</fullName>
    </recommendedName>
</protein>
<feature type="domain" description="Reverse transcriptase" evidence="1">
    <location>
        <begin position="1"/>
        <end position="115"/>
    </location>
</feature>
<reference evidence="2 3" key="1">
    <citation type="journal article" date="2021" name="BMC Biol.">
        <title>Horizontally acquired antibacterial genes associated with adaptive radiation of ladybird beetles.</title>
        <authorList>
            <person name="Li H.S."/>
            <person name="Tang X.F."/>
            <person name="Huang Y.H."/>
            <person name="Xu Z.Y."/>
            <person name="Chen M.L."/>
            <person name="Du X.Y."/>
            <person name="Qiu B.Y."/>
            <person name="Chen P.T."/>
            <person name="Zhang W."/>
            <person name="Slipinski A."/>
            <person name="Escalona H.E."/>
            <person name="Waterhouse R.M."/>
            <person name="Zwick A."/>
            <person name="Pang H."/>
        </authorList>
    </citation>
    <scope>NUCLEOTIDE SEQUENCE [LARGE SCALE GENOMIC DNA]</scope>
    <source>
        <strain evidence="2">SYSU2018</strain>
    </source>
</reference>
<dbReference type="PANTHER" id="PTHR21301">
    <property type="entry name" value="REVERSE TRANSCRIPTASE"/>
    <property type="match status" value="1"/>
</dbReference>